<evidence type="ECO:0000256" key="7">
    <source>
        <dbReference type="ARBA" id="ARBA00023004"/>
    </source>
</evidence>
<dbReference type="PANTHER" id="PTHR11748">
    <property type="entry name" value="D-LACTATE DEHYDROGENASE"/>
    <property type="match status" value="1"/>
</dbReference>
<dbReference type="InterPro" id="IPR016167">
    <property type="entry name" value="FAD-bd_PCMH_sub1"/>
</dbReference>
<dbReference type="HOGENOM" id="CLU_010756_1_0_6"/>
<dbReference type="InterPro" id="IPR016171">
    <property type="entry name" value="Vanillyl_alc_oxidase_C-sub2"/>
</dbReference>
<dbReference type="InterPro" id="IPR016169">
    <property type="entry name" value="FAD-bd_PCMH_sub2"/>
</dbReference>
<dbReference type="GO" id="GO:0008720">
    <property type="term" value="F:D-lactate dehydrogenase (NAD+) activity"/>
    <property type="evidence" value="ECO:0007669"/>
    <property type="project" value="TreeGrafter"/>
</dbReference>
<evidence type="ECO:0000256" key="10">
    <source>
        <dbReference type="ARBA" id="ARBA00051291"/>
    </source>
</evidence>
<keyword evidence="2" id="KW-0004">4Fe-4S</keyword>
<name>E8LLK3_SUCHY</name>
<dbReference type="Gene3D" id="3.30.465.10">
    <property type="match status" value="1"/>
</dbReference>
<dbReference type="GO" id="GO:0051990">
    <property type="term" value="F:(R)-2-hydroxyglutarate dehydrogenase activity"/>
    <property type="evidence" value="ECO:0007669"/>
    <property type="project" value="UniProtKB-EC"/>
</dbReference>
<dbReference type="eggNOG" id="COG0277">
    <property type="taxonomic scope" value="Bacteria"/>
</dbReference>
<keyword evidence="5" id="KW-0274">FAD</keyword>
<dbReference type="InterPro" id="IPR016164">
    <property type="entry name" value="FAD-linked_Oxase-like_C"/>
</dbReference>
<reference evidence="14 15" key="1">
    <citation type="submission" date="2011-01" db="EMBL/GenBank/DDBJ databases">
        <authorList>
            <person name="Weinstock G."/>
            <person name="Sodergren E."/>
            <person name="Clifton S."/>
            <person name="Fulton L."/>
            <person name="Fulton B."/>
            <person name="Courtney L."/>
            <person name="Fronick C."/>
            <person name="Harrison M."/>
            <person name="Strong C."/>
            <person name="Farmer C."/>
            <person name="Delahaunty K."/>
            <person name="Markovic C."/>
            <person name="Hall O."/>
            <person name="Minx P."/>
            <person name="Tomlinson C."/>
            <person name="Mitreva M."/>
            <person name="Hou S."/>
            <person name="Chen J."/>
            <person name="Wollam A."/>
            <person name="Pepin K.H."/>
            <person name="Johnson M."/>
            <person name="Bhonagiri V."/>
            <person name="Zhang X."/>
            <person name="Suruliraj S."/>
            <person name="Warren W."/>
            <person name="Chinwalla A."/>
            <person name="Mardis E.R."/>
            <person name="Wilson R.K."/>
        </authorList>
    </citation>
    <scope>NUCLEOTIDE SEQUENCE [LARGE SCALE GENOMIC DNA]</scope>
    <source>
        <strain evidence="15">DSM 22608 / JCM 16073 / KCTC 15190 / YIT 12066</strain>
    </source>
</reference>
<dbReference type="GO" id="GO:0071949">
    <property type="term" value="F:FAD binding"/>
    <property type="evidence" value="ECO:0007669"/>
    <property type="project" value="InterPro"/>
</dbReference>
<gene>
    <name evidence="14" type="ORF">HMPREF9444_01620</name>
</gene>
<keyword evidence="7" id="KW-0408">Iron</keyword>
<dbReference type="GO" id="GO:0051539">
    <property type="term" value="F:4 iron, 4 sulfur cluster binding"/>
    <property type="evidence" value="ECO:0007669"/>
    <property type="project" value="UniProtKB-KW"/>
</dbReference>
<evidence type="ECO:0000256" key="3">
    <source>
        <dbReference type="ARBA" id="ARBA00022630"/>
    </source>
</evidence>
<evidence type="ECO:0000256" key="9">
    <source>
        <dbReference type="ARBA" id="ARBA00039003"/>
    </source>
</evidence>
<evidence type="ECO:0000313" key="15">
    <source>
        <dbReference type="Proteomes" id="UP000018458"/>
    </source>
</evidence>
<keyword evidence="6" id="KW-0560">Oxidoreductase</keyword>
<dbReference type="SUPFAM" id="SSF46548">
    <property type="entry name" value="alpha-helical ferredoxin"/>
    <property type="match status" value="1"/>
</dbReference>
<sequence>MIPRISQLPQISAEYKKYLSTLKSKSFSGDIEDRYPARLLCATDNSVYQCLPAAVIFPRNTADIALALSLAQSKEFSSVSFAPRGGGTGTNGQSLNKGIMIDCSRYMKEYRDFNAEKREVTVQAGVIKDELNEFLKPHGLFFSPELSTSSRATIGGMISNDAAGQGSLKYGRTSSHIKKVTVVLYDGSVATFGPVSGNELQTCLKKSGLEGEIYRKVYALLKGCTKEVKEKFPKLNRFLTGYDLYHAYDESTDTLNLARLICGAEGTLGVIAEAVLDLTLAPTYRGLVIIKYENFDAALRHAPDLVAAGALSVETVDSKVLNLAKKDPVWVSVSDYIQDIPGKEILGVNIVEFSGLDAKEEKEKLTRLYTGVLQKAQNAQGGILGAQVTETKEGIAAVYGMRKKAVGLLGSAAGSAKLVAFTEDTVVPPEHLADYIVEFRALLDSMKVPYGMFGHVDTGLMHVRPGLDLTTDEDRRKLLKISDEVVKLVKKYGGQMWGEHGRGYRSCYGEVFFKDLYSKAQEVKAAFDPKNILNPGKICVPYGSKDQLVNIDSPMRGDLDRTIPKLVRERFEGALNCNGNGQCFSYQKSALMCPSYRYSKDHVKSPKGYSALMREWLRLMTEQNFNPLTEEIEEYTRGISPLLWLKRAYNTLFCRKDFNKEYLSHIKTCLACKSCKTQCPAHVNAADLNSRFLSMYYGRYLRPLMDLIVLNAEKILPYAAAMPKLTNSIIENKLNVFIMKKVFGMVDLPLLSQTTLRDACRQNGIPYLSVKNAKLAKPEVVLVADPFTAAYETNGLVSFAKLIRKLGYSVAVLRPYVNGKLMVIRGDRRRFARYAAKQAARMQILQSSGITLVGFDPALTICYRDEYRQMLGAFHCDFNVLLPEEWLEIALRNEKVVNKLEEFKGRISDLLRTPTYKGEWYLFCHCTENALVPRAVQMWQHILLKFGLTLIPVPVACCGMAGLFGHMAANQQETYAVYERNWKGEIQKRVFERCLITGFSCRSQVLRMEHKHAQHPVYVLERLLSEAKF</sequence>
<dbReference type="Pfam" id="PF01565">
    <property type="entry name" value="FAD_binding_4"/>
    <property type="match status" value="1"/>
</dbReference>
<proteinExistence type="inferred from homology"/>
<dbReference type="EC" id="1.1.99.39" evidence="9"/>
<protein>
    <recommendedName>
        <fullName evidence="12">D-2-hydroxyglutarate dehydrogenase</fullName>
        <ecNumber evidence="9">1.1.99.39</ecNumber>
    </recommendedName>
</protein>
<dbReference type="STRING" id="762983.HMPREF9444_01620"/>
<dbReference type="InterPro" id="IPR016166">
    <property type="entry name" value="FAD-bd_PCMH"/>
</dbReference>
<feature type="domain" description="FAD-binding PCMH-type" evidence="13">
    <location>
        <begin position="48"/>
        <end position="281"/>
    </location>
</feature>
<dbReference type="SUPFAM" id="SSF56176">
    <property type="entry name" value="FAD-binding/transporter-associated domain-like"/>
    <property type="match status" value="1"/>
</dbReference>
<dbReference type="AlphaFoldDB" id="E8LLK3"/>
<evidence type="ECO:0000256" key="2">
    <source>
        <dbReference type="ARBA" id="ARBA00022485"/>
    </source>
</evidence>
<comment type="caution">
    <text evidence="14">The sequence shown here is derived from an EMBL/GenBank/DDBJ whole genome shotgun (WGS) entry which is preliminary data.</text>
</comment>
<dbReference type="PROSITE" id="PS51387">
    <property type="entry name" value="FAD_PCMH"/>
    <property type="match status" value="1"/>
</dbReference>
<dbReference type="InterPro" id="IPR036318">
    <property type="entry name" value="FAD-bd_PCMH-like_sf"/>
</dbReference>
<keyword evidence="3" id="KW-0285">Flavoprotein</keyword>
<organism evidence="14 15">
    <name type="scientific">Succinatimonas hippei (strain DSM 22608 / JCM 16073 / KCTC 15190 / YIT 12066)</name>
    <dbReference type="NCBI Taxonomy" id="762983"/>
    <lineage>
        <taxon>Bacteria</taxon>
        <taxon>Pseudomonadati</taxon>
        <taxon>Pseudomonadota</taxon>
        <taxon>Gammaproteobacteria</taxon>
        <taxon>Aeromonadales</taxon>
        <taxon>Succinivibrionaceae</taxon>
        <taxon>Succinatimonas</taxon>
    </lineage>
</organism>
<keyword evidence="8" id="KW-0411">Iron-sulfur</keyword>
<evidence type="ECO:0000256" key="1">
    <source>
        <dbReference type="ARBA" id="ARBA00001974"/>
    </source>
</evidence>
<dbReference type="RefSeq" id="WP_009143791.1">
    <property type="nucleotide sequence ID" value="NZ_GL831042.1"/>
</dbReference>
<comment type="cofactor">
    <cofactor evidence="1">
        <name>FAD</name>
        <dbReference type="ChEBI" id="CHEBI:57692"/>
    </cofactor>
</comment>
<evidence type="ECO:0000256" key="5">
    <source>
        <dbReference type="ARBA" id="ARBA00022827"/>
    </source>
</evidence>
<evidence type="ECO:0000256" key="6">
    <source>
        <dbReference type="ARBA" id="ARBA00023002"/>
    </source>
</evidence>
<keyword evidence="4" id="KW-0479">Metal-binding</keyword>
<dbReference type="Gene3D" id="3.30.70.2740">
    <property type="match status" value="1"/>
</dbReference>
<dbReference type="InterPro" id="IPR006094">
    <property type="entry name" value="Oxid_FAD_bind_N"/>
</dbReference>
<dbReference type="GO" id="GO:0046872">
    <property type="term" value="F:metal ion binding"/>
    <property type="evidence" value="ECO:0007669"/>
    <property type="project" value="UniProtKB-KW"/>
</dbReference>
<comment type="catalytic activity">
    <reaction evidence="10">
        <text>(R)-2-hydroxyglutarate + A = 2-oxoglutarate + AH2</text>
        <dbReference type="Rhea" id="RHEA:38295"/>
        <dbReference type="ChEBI" id="CHEBI:13193"/>
        <dbReference type="ChEBI" id="CHEBI:15801"/>
        <dbReference type="ChEBI" id="CHEBI:16810"/>
        <dbReference type="ChEBI" id="CHEBI:17499"/>
        <dbReference type="EC" id="1.1.99.39"/>
    </reaction>
    <physiologicalReaction direction="left-to-right" evidence="10">
        <dbReference type="Rhea" id="RHEA:38296"/>
    </physiologicalReaction>
</comment>
<dbReference type="GO" id="GO:1903457">
    <property type="term" value="P:lactate catabolic process"/>
    <property type="evidence" value="ECO:0007669"/>
    <property type="project" value="TreeGrafter"/>
</dbReference>
<evidence type="ECO:0000256" key="12">
    <source>
        <dbReference type="ARBA" id="ARBA00067680"/>
    </source>
</evidence>
<dbReference type="EMBL" id="AEVO01000109">
    <property type="protein sequence ID" value="EFY06597.1"/>
    <property type="molecule type" value="Genomic_DNA"/>
</dbReference>
<dbReference type="OrthoDB" id="9811557at2"/>
<accession>E8LLK3</accession>
<dbReference type="SUPFAM" id="SSF55103">
    <property type="entry name" value="FAD-linked oxidases, C-terminal domain"/>
    <property type="match status" value="1"/>
</dbReference>
<dbReference type="Proteomes" id="UP000018458">
    <property type="component" value="Unassembled WGS sequence"/>
</dbReference>
<dbReference type="FunFam" id="3.30.70.2740:FF:000003">
    <property type="entry name" value="Oxidoreductase, FAD-binding, putative"/>
    <property type="match status" value="1"/>
</dbReference>
<keyword evidence="15" id="KW-1185">Reference proteome</keyword>
<dbReference type="PANTHER" id="PTHR11748:SF119">
    <property type="entry name" value="D-2-HYDROXYGLUTARATE DEHYDROGENASE"/>
    <property type="match status" value="1"/>
</dbReference>
<comment type="similarity">
    <text evidence="11">In the N-terminal section; belongs to the FAD-binding oxidoreductase/transferase type 4 family.</text>
</comment>
<dbReference type="PROSITE" id="PS00198">
    <property type="entry name" value="4FE4S_FER_1"/>
    <property type="match status" value="1"/>
</dbReference>
<evidence type="ECO:0000256" key="8">
    <source>
        <dbReference type="ARBA" id="ARBA00023014"/>
    </source>
</evidence>
<evidence type="ECO:0000313" key="14">
    <source>
        <dbReference type="EMBL" id="EFY06597.1"/>
    </source>
</evidence>
<dbReference type="Gene3D" id="3.30.43.10">
    <property type="entry name" value="Uridine Diphospho-n-acetylenolpyruvylglucosamine Reductase, domain 2"/>
    <property type="match status" value="1"/>
</dbReference>
<dbReference type="Gene3D" id="1.10.45.10">
    <property type="entry name" value="Vanillyl-alcohol Oxidase, Chain A, domain 4"/>
    <property type="match status" value="1"/>
</dbReference>
<evidence type="ECO:0000256" key="4">
    <source>
        <dbReference type="ARBA" id="ARBA00022723"/>
    </source>
</evidence>
<dbReference type="InterPro" id="IPR017900">
    <property type="entry name" value="4Fe4S_Fe_S_CS"/>
</dbReference>
<evidence type="ECO:0000259" key="13">
    <source>
        <dbReference type="PROSITE" id="PS51387"/>
    </source>
</evidence>
<dbReference type="eggNOG" id="COG0247">
    <property type="taxonomic scope" value="Bacteria"/>
</dbReference>
<dbReference type="InterPro" id="IPR004113">
    <property type="entry name" value="FAD-bd_oxidored_4_C"/>
</dbReference>
<dbReference type="Pfam" id="PF02913">
    <property type="entry name" value="FAD-oxidase_C"/>
    <property type="match status" value="1"/>
</dbReference>
<dbReference type="GO" id="GO:0004458">
    <property type="term" value="F:D-lactate dehydrogenase (cytochrome) activity"/>
    <property type="evidence" value="ECO:0007669"/>
    <property type="project" value="TreeGrafter"/>
</dbReference>
<evidence type="ECO:0000256" key="11">
    <source>
        <dbReference type="ARBA" id="ARBA00060924"/>
    </source>
</evidence>